<evidence type="ECO:0000313" key="4">
    <source>
        <dbReference type="Proteomes" id="UP000003764"/>
    </source>
</evidence>
<organism evidence="3 4">
    <name type="scientific">Aerococcus viridans (strain ATCC 11563 / DSM 20340 / CCUG 4311 / JCM 20461 / NBRC 12219 / NCTC 8251 / M1)</name>
    <dbReference type="NCBI Taxonomy" id="655812"/>
    <lineage>
        <taxon>Bacteria</taxon>
        <taxon>Bacillati</taxon>
        <taxon>Bacillota</taxon>
        <taxon>Bacilli</taxon>
        <taxon>Lactobacillales</taxon>
        <taxon>Aerococcaceae</taxon>
        <taxon>Aerococcus</taxon>
    </lineage>
</organism>
<dbReference type="PANTHER" id="PTHR40076">
    <property type="entry name" value="MEMBRANE PROTEIN-RELATED"/>
    <property type="match status" value="1"/>
</dbReference>
<keyword evidence="2" id="KW-0812">Transmembrane</keyword>
<dbReference type="EMBL" id="ADNT01000093">
    <property type="protein sequence ID" value="EFG49184.1"/>
    <property type="molecule type" value="Genomic_DNA"/>
</dbReference>
<feature type="compositionally biased region" description="Acidic residues" evidence="1">
    <location>
        <begin position="403"/>
        <end position="416"/>
    </location>
</feature>
<feature type="transmembrane region" description="Helical" evidence="2">
    <location>
        <begin position="267"/>
        <end position="285"/>
    </location>
</feature>
<comment type="caution">
    <text evidence="3">The sequence shown here is derived from an EMBL/GenBank/DDBJ whole genome shotgun (WGS) entry which is preliminary data.</text>
</comment>
<keyword evidence="4" id="KW-1185">Reference proteome</keyword>
<feature type="region of interest" description="Disordered" evidence="1">
    <location>
        <begin position="506"/>
        <end position="535"/>
    </location>
</feature>
<reference evidence="3 4" key="1">
    <citation type="submission" date="2010-04" db="EMBL/GenBank/DDBJ databases">
        <authorList>
            <person name="Muzny D."/>
            <person name="Qin X."/>
            <person name="Deng J."/>
            <person name="Jiang H."/>
            <person name="Liu Y."/>
            <person name="Qu J."/>
            <person name="Song X.-Z."/>
            <person name="Zhang L."/>
            <person name="Thornton R."/>
            <person name="Coyle M."/>
            <person name="Francisco L."/>
            <person name="Jackson L."/>
            <person name="Javaid M."/>
            <person name="Korchina V."/>
            <person name="Kovar C."/>
            <person name="Mata R."/>
            <person name="Mathew T."/>
            <person name="Ngo R."/>
            <person name="Nguyen L."/>
            <person name="Nguyen N."/>
            <person name="Okwuonu G."/>
            <person name="Ongeri F."/>
            <person name="Pham C."/>
            <person name="Simmons D."/>
            <person name="Wilczek-Boney K."/>
            <person name="Hale W."/>
            <person name="Jakkamsetti A."/>
            <person name="Pham P."/>
            <person name="Ruth R."/>
            <person name="San Lucas F."/>
            <person name="Warren J."/>
            <person name="Zhang J."/>
            <person name="Zhao Z."/>
            <person name="Zhou C."/>
            <person name="Zhu D."/>
            <person name="Lee S."/>
            <person name="Bess C."/>
            <person name="Blankenburg K."/>
            <person name="Forbes L."/>
            <person name="Fu Q."/>
            <person name="Gubbala S."/>
            <person name="Hirani K."/>
            <person name="Jayaseelan J.C."/>
            <person name="Lara F."/>
            <person name="Munidasa M."/>
            <person name="Palculict T."/>
            <person name="Patil S."/>
            <person name="Pu L.-L."/>
            <person name="Saada N."/>
            <person name="Tang L."/>
            <person name="Weissenberger G."/>
            <person name="Zhu Y."/>
            <person name="Hemphill L."/>
            <person name="Shang Y."/>
            <person name="Youmans B."/>
            <person name="Ayvaz T."/>
            <person name="Ross M."/>
            <person name="Santibanez J."/>
            <person name="Aqrawi P."/>
            <person name="Gross S."/>
            <person name="Joshi V."/>
            <person name="Fowler G."/>
            <person name="Nazareth L."/>
            <person name="Reid J."/>
            <person name="Worley K."/>
            <person name="Petrosino J."/>
            <person name="Highlander S."/>
            <person name="Gibbs R."/>
            <person name="Gibbs R."/>
        </authorList>
    </citation>
    <scope>NUCLEOTIDE SEQUENCE [LARGE SCALE GENOMIC DNA]</scope>
    <source>
        <strain evidence="3 4">ATCC 11563</strain>
    </source>
</reference>
<dbReference type="Pfam" id="PF06161">
    <property type="entry name" value="DUF975"/>
    <property type="match status" value="1"/>
</dbReference>
<evidence type="ECO:0008006" key="5">
    <source>
        <dbReference type="Google" id="ProtNLM"/>
    </source>
</evidence>
<feature type="compositionally biased region" description="Basic and acidic residues" evidence="1">
    <location>
        <begin position="563"/>
        <end position="580"/>
    </location>
</feature>
<accession>A0ABN0A7I2</accession>
<keyword evidence="2" id="KW-0472">Membrane</keyword>
<feature type="transmembrane region" description="Helical" evidence="2">
    <location>
        <begin position="79"/>
        <end position="103"/>
    </location>
</feature>
<feature type="transmembrane region" description="Helical" evidence="2">
    <location>
        <begin position="132"/>
        <end position="158"/>
    </location>
</feature>
<sequence>MINFKKINKKGVCKMSYKISRKASEINKEASAIQQGNTLAIFGATLVTGIITGLITWAIEMITGTTDTTTAKDSMLTIAGMVSLIISIFISFPLSLGIDWSVLRLVDEDRFHIGNIFEPFQRRYFRNIWNQIIYTIVIFLWIILFAVVLGGIGVGIFYLTGQSLTPPTDLTAGDYSGLAGLAVGLVLLFIILMTIVTLRLVMNNYLLFDNDRIGGRKPLKVSKVMMKGNKWTLFWIGFQNALYPVLLAIVIFGGLGLLGAFLNNGGILIAILAIIATVAIMIFSIKYTIRQMVATALLYRLITDEHGDDLDRRFPELDLTPDAPVNEYHTEQRPAFTENATAIHPADDVATGTAANQAIRETQAEKETIAADQADNYVGETAATAAGAAAVFSLADEEKAGQDDEVTESSEYEADQVAENTAGSSSALRGSYKVGQDAAVRQPYQATYTTSEGPISAIRNHFTVEASDYNAERPAQEKPSFDLNAGPASESAAVRHSYVVGGQAISDDTTKNEDQTPGKKPYNIMGYNTPDRTDFGKVENAKDVIIAADKAESGENGMLNPGDFDKDVDYDPEIDPDHQN</sequence>
<dbReference type="PANTHER" id="PTHR40076:SF1">
    <property type="entry name" value="MEMBRANE PROTEIN"/>
    <property type="match status" value="1"/>
</dbReference>
<proteinExistence type="predicted"/>
<feature type="transmembrane region" description="Helical" evidence="2">
    <location>
        <begin position="178"/>
        <end position="202"/>
    </location>
</feature>
<dbReference type="InterPro" id="IPR010380">
    <property type="entry name" value="DUF975"/>
</dbReference>
<feature type="region of interest" description="Disordered" evidence="1">
    <location>
        <begin position="398"/>
        <end position="429"/>
    </location>
</feature>
<dbReference type="Proteomes" id="UP000003764">
    <property type="component" value="Unassembled WGS sequence"/>
</dbReference>
<gene>
    <name evidence="3" type="ORF">HMPREF0061_1465</name>
</gene>
<keyword evidence="2" id="KW-1133">Transmembrane helix</keyword>
<feature type="compositionally biased region" description="Polar residues" evidence="1">
    <location>
        <begin position="418"/>
        <end position="428"/>
    </location>
</feature>
<protein>
    <recommendedName>
        <fullName evidence="5">DUF975 domain-containing protein</fullName>
    </recommendedName>
</protein>
<evidence type="ECO:0000256" key="1">
    <source>
        <dbReference type="SAM" id="MobiDB-lite"/>
    </source>
</evidence>
<feature type="transmembrane region" description="Helical" evidence="2">
    <location>
        <begin position="38"/>
        <end position="59"/>
    </location>
</feature>
<evidence type="ECO:0000313" key="3">
    <source>
        <dbReference type="EMBL" id="EFG49184.1"/>
    </source>
</evidence>
<evidence type="ECO:0000256" key="2">
    <source>
        <dbReference type="SAM" id="Phobius"/>
    </source>
</evidence>
<name>A0ABN0A7I2_AERVM</name>
<feature type="compositionally biased region" description="Basic and acidic residues" evidence="1">
    <location>
        <begin position="508"/>
        <end position="517"/>
    </location>
</feature>
<feature type="transmembrane region" description="Helical" evidence="2">
    <location>
        <begin position="233"/>
        <end position="261"/>
    </location>
</feature>
<feature type="region of interest" description="Disordered" evidence="1">
    <location>
        <begin position="552"/>
        <end position="580"/>
    </location>
</feature>